<dbReference type="PANTHER" id="PTHR41317">
    <property type="entry name" value="PD-(D_E)XK NUCLEASE FAMILY TRANSPOSASE"/>
    <property type="match status" value="1"/>
</dbReference>
<dbReference type="EMBL" id="QRVA01000041">
    <property type="protein sequence ID" value="RGS12104.1"/>
    <property type="molecule type" value="Genomic_DNA"/>
</dbReference>
<gene>
    <name evidence="1" type="ORF">DWY11_12810</name>
</gene>
<accession>A0A412HC98</accession>
<evidence type="ECO:0000313" key="1">
    <source>
        <dbReference type="EMBL" id="RGS12104.1"/>
    </source>
</evidence>
<proteinExistence type="predicted"/>
<feature type="non-terminal residue" evidence="1">
    <location>
        <position position="1"/>
    </location>
</feature>
<dbReference type="Pfam" id="PF12784">
    <property type="entry name" value="PDDEXK_2"/>
    <property type="match status" value="1"/>
</dbReference>
<evidence type="ECO:0000313" key="2">
    <source>
        <dbReference type="Proteomes" id="UP000283872"/>
    </source>
</evidence>
<name>A0A412HC98_9BACT</name>
<dbReference type="PANTHER" id="PTHR41317:SF1">
    <property type="entry name" value="PD-(D_E)XK NUCLEASE FAMILY TRANSPOSASE"/>
    <property type="match status" value="1"/>
</dbReference>
<protein>
    <submittedName>
        <fullName evidence="1">Rpn family recombination-promoting nuclease/putative transposase</fullName>
    </submittedName>
</protein>
<organism evidence="1 2">
    <name type="scientific">Segatella copri</name>
    <dbReference type="NCBI Taxonomy" id="165179"/>
    <lineage>
        <taxon>Bacteria</taxon>
        <taxon>Pseudomonadati</taxon>
        <taxon>Bacteroidota</taxon>
        <taxon>Bacteroidia</taxon>
        <taxon>Bacteroidales</taxon>
        <taxon>Prevotellaceae</taxon>
        <taxon>Segatella</taxon>
    </lineage>
</organism>
<reference evidence="1 2" key="1">
    <citation type="submission" date="2018-08" db="EMBL/GenBank/DDBJ databases">
        <title>A genome reference for cultivated species of the human gut microbiota.</title>
        <authorList>
            <person name="Zou Y."/>
            <person name="Xue W."/>
            <person name="Luo G."/>
        </authorList>
    </citation>
    <scope>NUCLEOTIDE SEQUENCE [LARGE SCALE GENOMIC DNA]</scope>
    <source>
        <strain evidence="1 2">AF24-12</strain>
    </source>
</reference>
<dbReference type="AlphaFoldDB" id="A0A412HC98"/>
<sequence>TATHKVFYDKLEYIYVEISKFNKTLEELDTLYEKWLYALKNLYKLTQRPKELCDKVFDRLFEEAEIAKFTPQEMREYETSKMAYRDIKNSVDTAKREGIEIGMAKGMEKGRAEGIEEGMSQRSLEIARKMLAKGMDEASIMDMTGLTAEEIKLLKAEM</sequence>
<dbReference type="RefSeq" id="WP_118086124.1">
    <property type="nucleotide sequence ID" value="NZ_QRVA01000041.1"/>
</dbReference>
<dbReference type="Proteomes" id="UP000283872">
    <property type="component" value="Unassembled WGS sequence"/>
</dbReference>
<dbReference type="NCBIfam" id="TIGR01784">
    <property type="entry name" value="T_den_put_tspse"/>
    <property type="match status" value="1"/>
</dbReference>
<dbReference type="InterPro" id="IPR010106">
    <property type="entry name" value="RpnA"/>
</dbReference>
<comment type="caution">
    <text evidence="1">The sequence shown here is derived from an EMBL/GenBank/DDBJ whole genome shotgun (WGS) entry which is preliminary data.</text>
</comment>